<evidence type="ECO:0000313" key="1">
    <source>
        <dbReference type="EMBL" id="MCI69093.1"/>
    </source>
</evidence>
<evidence type="ECO:0000313" key="2">
    <source>
        <dbReference type="Proteomes" id="UP000265520"/>
    </source>
</evidence>
<name>A0A392U6H5_9FABA</name>
<proteinExistence type="predicted"/>
<accession>A0A392U6H5</accession>
<dbReference type="Proteomes" id="UP000265520">
    <property type="component" value="Unassembled WGS sequence"/>
</dbReference>
<reference evidence="1 2" key="1">
    <citation type="journal article" date="2018" name="Front. Plant Sci.">
        <title>Red Clover (Trifolium pratense) and Zigzag Clover (T. medium) - A Picture of Genomic Similarities and Differences.</title>
        <authorList>
            <person name="Dluhosova J."/>
            <person name="Istvanek J."/>
            <person name="Nedelnik J."/>
            <person name="Repkova J."/>
        </authorList>
    </citation>
    <scope>NUCLEOTIDE SEQUENCE [LARGE SCALE GENOMIC DNA]</scope>
    <source>
        <strain evidence="2">cv. 10/8</strain>
        <tissue evidence="1">Leaf</tissue>
    </source>
</reference>
<dbReference type="AlphaFoldDB" id="A0A392U6H5"/>
<comment type="caution">
    <text evidence="1">The sequence shown here is derived from an EMBL/GenBank/DDBJ whole genome shotgun (WGS) entry which is preliminary data.</text>
</comment>
<organism evidence="1 2">
    <name type="scientific">Trifolium medium</name>
    <dbReference type="NCBI Taxonomy" id="97028"/>
    <lineage>
        <taxon>Eukaryota</taxon>
        <taxon>Viridiplantae</taxon>
        <taxon>Streptophyta</taxon>
        <taxon>Embryophyta</taxon>
        <taxon>Tracheophyta</taxon>
        <taxon>Spermatophyta</taxon>
        <taxon>Magnoliopsida</taxon>
        <taxon>eudicotyledons</taxon>
        <taxon>Gunneridae</taxon>
        <taxon>Pentapetalae</taxon>
        <taxon>rosids</taxon>
        <taxon>fabids</taxon>
        <taxon>Fabales</taxon>
        <taxon>Fabaceae</taxon>
        <taxon>Papilionoideae</taxon>
        <taxon>50 kb inversion clade</taxon>
        <taxon>NPAAA clade</taxon>
        <taxon>Hologalegina</taxon>
        <taxon>IRL clade</taxon>
        <taxon>Trifolieae</taxon>
        <taxon>Trifolium</taxon>
    </lineage>
</organism>
<protein>
    <submittedName>
        <fullName evidence="1">Uncharacterized protein</fullName>
    </submittedName>
</protein>
<feature type="non-terminal residue" evidence="1">
    <location>
        <position position="64"/>
    </location>
</feature>
<dbReference type="EMBL" id="LXQA010749070">
    <property type="protein sequence ID" value="MCI69093.1"/>
    <property type="molecule type" value="Genomic_DNA"/>
</dbReference>
<sequence length="64" mass="7185">MVDVVDPAPVKALPEEEYEKKVREVYPNAEEELVNFLNRCKLNNSEVMLCPRCSAVCDKEATAG</sequence>
<keyword evidence="2" id="KW-1185">Reference proteome</keyword>